<name>A0ABW5BEC4_9PROT</name>
<evidence type="ECO:0008006" key="4">
    <source>
        <dbReference type="Google" id="ProtNLM"/>
    </source>
</evidence>
<evidence type="ECO:0000313" key="3">
    <source>
        <dbReference type="Proteomes" id="UP001597294"/>
    </source>
</evidence>
<evidence type="ECO:0000313" key="2">
    <source>
        <dbReference type="EMBL" id="MFD2204448.1"/>
    </source>
</evidence>
<protein>
    <recommendedName>
        <fullName evidence="4">Poly(3-hydroxyalkanoate) polymerase subunit PhaE</fullName>
    </recommendedName>
</protein>
<comment type="caution">
    <text evidence="2">The sequence shown here is derived from an EMBL/GenBank/DDBJ whole genome shotgun (WGS) entry which is preliminary data.</text>
</comment>
<proteinExistence type="predicted"/>
<keyword evidence="3" id="KW-1185">Reference proteome</keyword>
<organism evidence="2 3">
    <name type="scientific">Kiloniella antarctica</name>
    <dbReference type="NCBI Taxonomy" id="1550907"/>
    <lineage>
        <taxon>Bacteria</taxon>
        <taxon>Pseudomonadati</taxon>
        <taxon>Pseudomonadota</taxon>
        <taxon>Alphaproteobacteria</taxon>
        <taxon>Rhodospirillales</taxon>
        <taxon>Kiloniellaceae</taxon>
        <taxon>Kiloniella</taxon>
    </lineage>
</organism>
<accession>A0ABW5BEC4</accession>
<evidence type="ECO:0000256" key="1">
    <source>
        <dbReference type="SAM" id="MobiDB-lite"/>
    </source>
</evidence>
<dbReference type="EMBL" id="JBHUII010000001">
    <property type="protein sequence ID" value="MFD2204448.1"/>
    <property type="molecule type" value="Genomic_DNA"/>
</dbReference>
<dbReference type="RefSeq" id="WP_380248043.1">
    <property type="nucleotide sequence ID" value="NZ_JBHUII010000001.1"/>
</dbReference>
<gene>
    <name evidence="2" type="ORF">ACFSKO_02435</name>
</gene>
<sequence>MNQDENIKALAEGYLELWVKYVSEQSLMPWDIPDNKSPELEGLYRQWEAFYHKTLDPNQAFEGFVPTTHQKGTARSDDDEDQSQSQPCSAPVSRNVSSDELAELQVRLGLLAQQISELEINARDPGSDDAGNNG</sequence>
<dbReference type="Proteomes" id="UP001597294">
    <property type="component" value="Unassembled WGS sequence"/>
</dbReference>
<reference evidence="3" key="1">
    <citation type="journal article" date="2019" name="Int. J. Syst. Evol. Microbiol.">
        <title>The Global Catalogue of Microorganisms (GCM) 10K type strain sequencing project: providing services to taxonomists for standard genome sequencing and annotation.</title>
        <authorList>
            <consortium name="The Broad Institute Genomics Platform"/>
            <consortium name="The Broad Institute Genome Sequencing Center for Infectious Disease"/>
            <person name="Wu L."/>
            <person name="Ma J."/>
        </authorList>
    </citation>
    <scope>NUCLEOTIDE SEQUENCE [LARGE SCALE GENOMIC DNA]</scope>
    <source>
        <strain evidence="3">CGMCC 4.7192</strain>
    </source>
</reference>
<feature type="region of interest" description="Disordered" evidence="1">
    <location>
        <begin position="61"/>
        <end position="96"/>
    </location>
</feature>